<accession>F9YV83</accession>
<name>F9YV83_CAPCC</name>
<evidence type="ECO:0000313" key="1">
    <source>
        <dbReference type="EMBL" id="AEK23128.1"/>
    </source>
</evidence>
<proteinExistence type="predicted"/>
<evidence type="ECO:0000313" key="2">
    <source>
        <dbReference type="Proteomes" id="UP000008895"/>
    </source>
</evidence>
<reference evidence="1 2" key="1">
    <citation type="journal article" date="2011" name="J. Bacteriol.">
        <title>Complete genome sequence of the dog commensal and human pathogen Capnocytophaga canimorsus strain 5.</title>
        <authorList>
            <person name="Manfredi P."/>
            <person name="Pagni M."/>
            <person name="Cornelis G.R."/>
        </authorList>
    </citation>
    <scope>NUCLEOTIDE SEQUENCE [LARGE SCALE GENOMIC DNA]</scope>
    <source>
        <strain evidence="2">5</strain>
    </source>
</reference>
<dbReference type="AlphaFoldDB" id="F9YV83"/>
<protein>
    <submittedName>
        <fullName evidence="1">Uncharacterized protein</fullName>
    </submittedName>
</protein>
<dbReference type="Proteomes" id="UP000008895">
    <property type="component" value="Chromosome"/>
</dbReference>
<dbReference type="HOGENOM" id="CLU_3341804_0_0_10"/>
<dbReference type="KEGG" id="ccm:Ccan_10120"/>
<gene>
    <name evidence="1" type="ordered locus">Ccan_10120</name>
</gene>
<organism evidence="1 2">
    <name type="scientific">Capnocytophaga canimorsus (strain 5)</name>
    <dbReference type="NCBI Taxonomy" id="860228"/>
    <lineage>
        <taxon>Bacteria</taxon>
        <taxon>Pseudomonadati</taxon>
        <taxon>Bacteroidota</taxon>
        <taxon>Flavobacteriia</taxon>
        <taxon>Flavobacteriales</taxon>
        <taxon>Flavobacteriaceae</taxon>
        <taxon>Capnocytophaga</taxon>
    </lineage>
</organism>
<dbReference type="EMBL" id="CP002113">
    <property type="protein sequence ID" value="AEK23128.1"/>
    <property type="molecule type" value="Genomic_DNA"/>
</dbReference>
<sequence length="37" mass="4785">MFYYDRTKVKIVFETEKYRIYKNNSLHNQRKTYHNQK</sequence>
<keyword evidence="2" id="KW-1185">Reference proteome</keyword>